<dbReference type="GO" id="GO:0004140">
    <property type="term" value="F:dephospho-CoA kinase activity"/>
    <property type="evidence" value="ECO:0007669"/>
    <property type="project" value="UniProtKB-UniRule"/>
</dbReference>
<evidence type="ECO:0000256" key="2">
    <source>
        <dbReference type="ARBA" id="ARBA00022679"/>
    </source>
</evidence>
<sequence>MYQNAFVLTGTIGSGKSTVANFLKLYGFHVIDADKITHEILEKNTDKITEIFGKQILENGKISRQKLGNLVFKDKNKLEMLENFLHPKIRDKIYKNCELPEISGFPYFVDIPLFYEKNNYKNFKKVVVVYAKNEILKERIKKRNHLNDEEAKNRINLQMNIEKKREMANFVIDNSGDLKHLESEILKFIKGLKNEYKNLKI</sequence>
<organism evidence="8 9">
    <name type="scientific">Campylobacter hominis (strain ATCC BAA-381 / DSM 21671 / CCUG 45161 / LMG 19568 / NCTC 13146 / CH001A)</name>
    <dbReference type="NCBI Taxonomy" id="360107"/>
    <lineage>
        <taxon>Bacteria</taxon>
        <taxon>Pseudomonadati</taxon>
        <taxon>Campylobacterota</taxon>
        <taxon>Epsilonproteobacteria</taxon>
        <taxon>Campylobacterales</taxon>
        <taxon>Campylobacteraceae</taxon>
        <taxon>Campylobacter</taxon>
    </lineage>
</organism>
<comment type="function">
    <text evidence="6">Catalyzes the phosphorylation of the 3'-hydroxyl group of dephosphocoenzyme A to form coenzyme A.</text>
</comment>
<comment type="pathway">
    <text evidence="6">Cofactor biosynthesis; coenzyme A biosynthesis; CoA from (R)-pantothenate: step 5/5.</text>
</comment>
<dbReference type="Proteomes" id="UP000002407">
    <property type="component" value="Chromosome"/>
</dbReference>
<keyword evidence="6" id="KW-0963">Cytoplasm</keyword>
<accession>A7HZN0</accession>
<evidence type="ECO:0000256" key="5">
    <source>
        <dbReference type="ARBA" id="ARBA00022993"/>
    </source>
</evidence>
<dbReference type="RefSeq" id="WP_011991568.1">
    <property type="nucleotide sequence ID" value="NC_009714.1"/>
</dbReference>
<dbReference type="PANTHER" id="PTHR10695:SF46">
    <property type="entry name" value="BIFUNCTIONAL COENZYME A SYNTHASE-RELATED"/>
    <property type="match status" value="1"/>
</dbReference>
<evidence type="ECO:0000256" key="6">
    <source>
        <dbReference type="HAMAP-Rule" id="MF_00376"/>
    </source>
</evidence>
<dbReference type="eggNOG" id="COG0237">
    <property type="taxonomic scope" value="Bacteria"/>
</dbReference>
<protein>
    <recommendedName>
        <fullName evidence="6 7">Dephospho-CoA kinase</fullName>
        <ecNumber evidence="6 7">2.7.1.24</ecNumber>
    </recommendedName>
    <alternativeName>
        <fullName evidence="6">Dephosphocoenzyme A kinase</fullName>
    </alternativeName>
</protein>
<evidence type="ECO:0000313" key="9">
    <source>
        <dbReference type="Proteomes" id="UP000002407"/>
    </source>
</evidence>
<dbReference type="SUPFAM" id="SSF52540">
    <property type="entry name" value="P-loop containing nucleoside triphosphate hydrolases"/>
    <property type="match status" value="1"/>
</dbReference>
<keyword evidence="6 8" id="KW-0418">Kinase</keyword>
<keyword evidence="2 6" id="KW-0808">Transferase</keyword>
<evidence type="ECO:0000313" key="8">
    <source>
        <dbReference type="EMBL" id="ABS51648.1"/>
    </source>
</evidence>
<name>A7HZN0_CAMHC</name>
<keyword evidence="4 6" id="KW-0067">ATP-binding</keyword>
<comment type="catalytic activity">
    <reaction evidence="6">
        <text>3'-dephospho-CoA + ATP = ADP + CoA + H(+)</text>
        <dbReference type="Rhea" id="RHEA:18245"/>
        <dbReference type="ChEBI" id="CHEBI:15378"/>
        <dbReference type="ChEBI" id="CHEBI:30616"/>
        <dbReference type="ChEBI" id="CHEBI:57287"/>
        <dbReference type="ChEBI" id="CHEBI:57328"/>
        <dbReference type="ChEBI" id="CHEBI:456216"/>
        <dbReference type="EC" id="2.7.1.24"/>
    </reaction>
</comment>
<dbReference type="PANTHER" id="PTHR10695">
    <property type="entry name" value="DEPHOSPHO-COA KINASE-RELATED"/>
    <property type="match status" value="1"/>
</dbReference>
<dbReference type="InterPro" id="IPR001977">
    <property type="entry name" value="Depp_CoAkinase"/>
</dbReference>
<dbReference type="HOGENOM" id="CLU_057180_0_0_7"/>
<dbReference type="CDD" id="cd02022">
    <property type="entry name" value="DPCK"/>
    <property type="match status" value="1"/>
</dbReference>
<keyword evidence="5 6" id="KW-0173">Coenzyme A biosynthesis</keyword>
<dbReference type="InterPro" id="IPR027417">
    <property type="entry name" value="P-loop_NTPase"/>
</dbReference>
<dbReference type="EC" id="2.7.1.24" evidence="6 7"/>
<reference evidence="9" key="1">
    <citation type="submission" date="2007-07" db="EMBL/GenBank/DDBJ databases">
        <title>Complete genome sequence of Campylobacter hominis ATCC BAA-381, a commensal isolated from the human gastrointestinal tract.</title>
        <authorList>
            <person name="Fouts D.E."/>
            <person name="Mongodin E.F."/>
            <person name="Puiu D."/>
            <person name="Sebastian Y."/>
            <person name="Miller W.G."/>
            <person name="Mandrell R.E."/>
            <person name="Nelson K.E."/>
        </authorList>
    </citation>
    <scope>NUCLEOTIDE SEQUENCE [LARGE SCALE GENOMIC DNA]</scope>
    <source>
        <strain evidence="9">ATCC BAA-381 / LMG 19568 / NCTC 13146 / CH001A</strain>
    </source>
</reference>
<keyword evidence="9" id="KW-1185">Reference proteome</keyword>
<dbReference type="PROSITE" id="PS51219">
    <property type="entry name" value="DPCK"/>
    <property type="match status" value="1"/>
</dbReference>
<dbReference type="Gene3D" id="3.40.50.300">
    <property type="entry name" value="P-loop containing nucleotide triphosphate hydrolases"/>
    <property type="match status" value="1"/>
</dbReference>
<dbReference type="GO" id="GO:0015937">
    <property type="term" value="P:coenzyme A biosynthetic process"/>
    <property type="evidence" value="ECO:0007669"/>
    <property type="project" value="UniProtKB-UniRule"/>
</dbReference>
<feature type="binding site" evidence="6">
    <location>
        <begin position="13"/>
        <end position="18"/>
    </location>
    <ligand>
        <name>ATP</name>
        <dbReference type="ChEBI" id="CHEBI:30616"/>
    </ligand>
</feature>
<comment type="subcellular location">
    <subcellularLocation>
        <location evidence="6">Cytoplasm</location>
    </subcellularLocation>
</comment>
<proteinExistence type="inferred from homology"/>
<dbReference type="KEGG" id="cha:CHAB381_0108"/>
<dbReference type="GO" id="GO:0005524">
    <property type="term" value="F:ATP binding"/>
    <property type="evidence" value="ECO:0007669"/>
    <property type="project" value="UniProtKB-UniRule"/>
</dbReference>
<dbReference type="Pfam" id="PF01121">
    <property type="entry name" value="CoaE"/>
    <property type="match status" value="1"/>
</dbReference>
<evidence type="ECO:0000256" key="7">
    <source>
        <dbReference type="NCBIfam" id="TIGR00152"/>
    </source>
</evidence>
<keyword evidence="3 6" id="KW-0547">Nucleotide-binding</keyword>
<evidence type="ECO:0000256" key="3">
    <source>
        <dbReference type="ARBA" id="ARBA00022741"/>
    </source>
</evidence>
<dbReference type="GO" id="GO:0005737">
    <property type="term" value="C:cytoplasm"/>
    <property type="evidence" value="ECO:0007669"/>
    <property type="project" value="UniProtKB-SubCell"/>
</dbReference>
<dbReference type="HAMAP" id="MF_00376">
    <property type="entry name" value="Dephospho_CoA_kinase"/>
    <property type="match status" value="1"/>
</dbReference>
<dbReference type="STRING" id="360107.CHAB381_0108"/>
<evidence type="ECO:0000256" key="1">
    <source>
        <dbReference type="ARBA" id="ARBA00009018"/>
    </source>
</evidence>
<dbReference type="EMBL" id="CP000776">
    <property type="protein sequence ID" value="ABS51648.1"/>
    <property type="molecule type" value="Genomic_DNA"/>
</dbReference>
<dbReference type="UniPathway" id="UPA00241">
    <property type="reaction ID" value="UER00356"/>
</dbReference>
<evidence type="ECO:0000256" key="4">
    <source>
        <dbReference type="ARBA" id="ARBA00022840"/>
    </source>
</evidence>
<comment type="similarity">
    <text evidence="1 6">Belongs to the CoaE family.</text>
</comment>
<dbReference type="OrthoDB" id="9812943at2"/>
<gene>
    <name evidence="6 8" type="primary">coaE</name>
    <name evidence="8" type="ordered locus">CHAB381_0108</name>
</gene>
<dbReference type="NCBIfam" id="TIGR00152">
    <property type="entry name" value="dephospho-CoA kinase"/>
    <property type="match status" value="1"/>
</dbReference>
<dbReference type="AlphaFoldDB" id="A7HZN0"/>